<comment type="cofactor">
    <cofactor evidence="1">
        <name>Zn(2+)</name>
        <dbReference type="ChEBI" id="CHEBI:29105"/>
    </cofactor>
</comment>
<evidence type="ECO:0000256" key="2">
    <source>
        <dbReference type="ARBA" id="ARBA00007357"/>
    </source>
</evidence>
<evidence type="ECO:0000313" key="10">
    <source>
        <dbReference type="EMBL" id="EGF92568.1"/>
    </source>
</evidence>
<dbReference type="Pfam" id="PF01431">
    <property type="entry name" value="Peptidase_M13"/>
    <property type="match status" value="1"/>
</dbReference>
<dbReference type="InterPro" id="IPR008753">
    <property type="entry name" value="Peptidase_M13_N"/>
</dbReference>
<evidence type="ECO:0000256" key="6">
    <source>
        <dbReference type="ARBA" id="ARBA00022833"/>
    </source>
</evidence>
<evidence type="ECO:0000256" key="1">
    <source>
        <dbReference type="ARBA" id="ARBA00001947"/>
    </source>
</evidence>
<dbReference type="EMBL" id="GL883077">
    <property type="protein sequence ID" value="EGF92568.1"/>
    <property type="molecule type" value="Genomic_DNA"/>
</dbReference>
<reference evidence="11" key="1">
    <citation type="submission" date="2011-03" db="EMBL/GenBank/DDBJ databases">
        <title>Draft genome sequence of Brevundimonas diminuta.</title>
        <authorList>
            <person name="Brown P.J.B."/>
            <person name="Buechlein A."/>
            <person name="Hemmerich C."/>
            <person name="Brun Y.V."/>
        </authorList>
    </citation>
    <scope>NUCLEOTIDE SEQUENCE [LARGE SCALE GENOMIC DNA]</scope>
    <source>
        <strain evidence="11">C19</strain>
    </source>
</reference>
<gene>
    <name evidence="10" type="ORF">ABI_10050</name>
</gene>
<dbReference type="AlphaFoldDB" id="F4QH31"/>
<dbReference type="Gene3D" id="3.40.390.10">
    <property type="entry name" value="Collagenase (Catalytic Domain)"/>
    <property type="match status" value="1"/>
</dbReference>
<dbReference type="Proteomes" id="UP000006512">
    <property type="component" value="Unassembled WGS sequence"/>
</dbReference>
<dbReference type="STRING" id="715226.ABI_10050"/>
<dbReference type="PRINTS" id="PR00786">
    <property type="entry name" value="NEPRILYSIN"/>
</dbReference>
<evidence type="ECO:0000256" key="3">
    <source>
        <dbReference type="ARBA" id="ARBA00022670"/>
    </source>
</evidence>
<dbReference type="GO" id="GO:0004222">
    <property type="term" value="F:metalloendopeptidase activity"/>
    <property type="evidence" value="ECO:0007669"/>
    <property type="project" value="InterPro"/>
</dbReference>
<dbReference type="CDD" id="cd08662">
    <property type="entry name" value="M13"/>
    <property type="match status" value="1"/>
</dbReference>
<evidence type="ECO:0000259" key="9">
    <source>
        <dbReference type="Pfam" id="PF05649"/>
    </source>
</evidence>
<comment type="similarity">
    <text evidence="2">Belongs to the peptidase M13 family.</text>
</comment>
<dbReference type="GO" id="GO:0046872">
    <property type="term" value="F:metal ion binding"/>
    <property type="evidence" value="ECO:0007669"/>
    <property type="project" value="UniProtKB-KW"/>
</dbReference>
<keyword evidence="7" id="KW-0482">Metalloprotease</keyword>
<evidence type="ECO:0000313" key="11">
    <source>
        <dbReference type="Proteomes" id="UP000006512"/>
    </source>
</evidence>
<evidence type="ECO:0000259" key="8">
    <source>
        <dbReference type="Pfam" id="PF01431"/>
    </source>
</evidence>
<dbReference type="eggNOG" id="COG3590">
    <property type="taxonomic scope" value="Bacteria"/>
</dbReference>
<dbReference type="OrthoDB" id="9775677at2"/>
<evidence type="ECO:0000256" key="4">
    <source>
        <dbReference type="ARBA" id="ARBA00022723"/>
    </source>
</evidence>
<dbReference type="GO" id="GO:0016485">
    <property type="term" value="P:protein processing"/>
    <property type="evidence" value="ECO:0007669"/>
    <property type="project" value="TreeGrafter"/>
</dbReference>
<organism evidence="10 11">
    <name type="scientific">Asticcacaulis biprosthecium C19</name>
    <dbReference type="NCBI Taxonomy" id="715226"/>
    <lineage>
        <taxon>Bacteria</taxon>
        <taxon>Pseudomonadati</taxon>
        <taxon>Pseudomonadota</taxon>
        <taxon>Alphaproteobacteria</taxon>
        <taxon>Caulobacterales</taxon>
        <taxon>Caulobacteraceae</taxon>
        <taxon>Asticcacaulis</taxon>
    </lineage>
</organism>
<keyword evidence="6" id="KW-0862">Zinc</keyword>
<dbReference type="Gene3D" id="1.10.1380.10">
    <property type="entry name" value="Neutral endopeptidase , domain2"/>
    <property type="match status" value="1"/>
</dbReference>
<feature type="domain" description="Peptidase M13 N-terminal" evidence="9">
    <location>
        <begin position="79"/>
        <end position="453"/>
    </location>
</feature>
<keyword evidence="5" id="KW-0378">Hydrolase</keyword>
<dbReference type="Pfam" id="PF05649">
    <property type="entry name" value="Peptidase_M13_N"/>
    <property type="match status" value="1"/>
</dbReference>
<feature type="domain" description="Peptidase M13 C-terminal" evidence="8">
    <location>
        <begin position="505"/>
        <end position="706"/>
    </location>
</feature>
<dbReference type="HOGENOM" id="CLU_006187_7_2_5"/>
<keyword evidence="3" id="KW-0645">Protease</keyword>
<evidence type="ECO:0000256" key="5">
    <source>
        <dbReference type="ARBA" id="ARBA00022801"/>
    </source>
</evidence>
<dbReference type="SUPFAM" id="SSF55486">
    <property type="entry name" value="Metalloproteases ('zincins'), catalytic domain"/>
    <property type="match status" value="1"/>
</dbReference>
<protein>
    <submittedName>
        <fullName evidence="10">PepO</fullName>
    </submittedName>
</protein>
<proteinExistence type="inferred from homology"/>
<dbReference type="InterPro" id="IPR042089">
    <property type="entry name" value="Peptidase_M13_dom_2"/>
</dbReference>
<evidence type="ECO:0000256" key="7">
    <source>
        <dbReference type="ARBA" id="ARBA00023049"/>
    </source>
</evidence>
<dbReference type="InterPro" id="IPR018497">
    <property type="entry name" value="Peptidase_M13_C"/>
</dbReference>
<keyword evidence="11" id="KW-1185">Reference proteome</keyword>
<dbReference type="GO" id="GO:0005886">
    <property type="term" value="C:plasma membrane"/>
    <property type="evidence" value="ECO:0007669"/>
    <property type="project" value="TreeGrafter"/>
</dbReference>
<accession>F4QH31</accession>
<dbReference type="PROSITE" id="PS51885">
    <property type="entry name" value="NEPRILYSIN"/>
    <property type="match status" value="1"/>
</dbReference>
<dbReference type="InterPro" id="IPR024079">
    <property type="entry name" value="MetalloPept_cat_dom_sf"/>
</dbReference>
<dbReference type="InterPro" id="IPR000718">
    <property type="entry name" value="Peptidase_M13"/>
</dbReference>
<sequence>MRTFRTRLLASAVILGPLLGLPMIALPALAEVSPAPSHISHRLLADPTPGGPEKGASTEAKRYGTWGVALDGMDTAIEPGDNFFEYANGTALRNMQIPGDQPSYGAFNQLYELSELRMNTLVTGLAVRTDLAGDDLKIADMYGSVMNRDLKNQLDVAPFAPQLRDIAKIKTKTEMAAYMGWTSKGFGSSFFDLSVYDDAKKPGYYALQMSQGGLGLPNRDYYLTADFADKKAAYQVYITDLLRMVAYPNAEQAAADIIALESEIAKVHWTAIESRDDTKTYNPMALADLNTYAPGFAWQDFFKTAGVDRAQKVILNQNTAIPKIAKIFAETPLETLKAWETFRAADQAAAYLSDRFYTRRFEFQAKELYGQTEQRPLWKRAISITGERMGEAVGRAYVADYFPADSKAQMEALVNDLLGAMKIRIENLTWMSAPTKAKALEKLSTFGVKIGYPDAWRSYEALVVRPDDIYGNIARSSEFEWDYQLARIDQKIDPGVWEMFPQDVNAYYSPTKNEIVFPAAILQPPFFDPKADPAVNYGAIGGVIGHEITHGFDDQGRNYDANGVLTDWWTPEDSAKFDAQAKKLGAQYDGYEPLPGVHIQGGLTMGENIADLGGILLGLDAYNLSLKGQPSPVLDGFTGEQRVFLGFAQVWQTKYQPDLIKLIVASDPHSPDTFRAIGPVRNVDVWYDLFKVKPDDTYYLKPEDRVKIW</sequence>
<name>F4QH31_9CAUL</name>
<dbReference type="RefSeq" id="WP_006271747.1">
    <property type="nucleotide sequence ID" value="NZ_GL883077.1"/>
</dbReference>
<dbReference type="PANTHER" id="PTHR11733">
    <property type="entry name" value="ZINC METALLOPROTEASE FAMILY M13 NEPRILYSIN-RELATED"/>
    <property type="match status" value="1"/>
</dbReference>
<dbReference type="PANTHER" id="PTHR11733:SF167">
    <property type="entry name" value="FI17812P1-RELATED"/>
    <property type="match status" value="1"/>
</dbReference>
<keyword evidence="4" id="KW-0479">Metal-binding</keyword>